<reference evidence="4" key="1">
    <citation type="journal article" date="2019" name="Int. J. Syst. Evol. Microbiol.">
        <title>The Global Catalogue of Microorganisms (GCM) 10K type strain sequencing project: providing services to taxonomists for standard genome sequencing and annotation.</title>
        <authorList>
            <consortium name="The Broad Institute Genomics Platform"/>
            <consortium name="The Broad Institute Genome Sequencing Center for Infectious Disease"/>
            <person name="Wu L."/>
            <person name="Ma J."/>
        </authorList>
    </citation>
    <scope>NUCLEOTIDE SEQUENCE [LARGE SCALE GENOMIC DNA]</scope>
    <source>
        <strain evidence="4">CGMCC 1.12482</strain>
    </source>
</reference>
<name>A0ABQ1P1Z2_9GAMM</name>
<dbReference type="RefSeq" id="WP_150277313.1">
    <property type="nucleotide sequence ID" value="NZ_BMFF01000001.1"/>
</dbReference>
<dbReference type="NCBIfam" id="TIGR00254">
    <property type="entry name" value="GGDEF"/>
    <property type="match status" value="1"/>
</dbReference>
<dbReference type="InterPro" id="IPR043128">
    <property type="entry name" value="Rev_trsase/Diguanyl_cyclase"/>
</dbReference>
<evidence type="ECO:0000259" key="1">
    <source>
        <dbReference type="PROSITE" id="PS50883"/>
    </source>
</evidence>
<dbReference type="SUPFAM" id="SSF141868">
    <property type="entry name" value="EAL domain-like"/>
    <property type="match status" value="1"/>
</dbReference>
<dbReference type="PROSITE" id="PS50883">
    <property type="entry name" value="EAL"/>
    <property type="match status" value="1"/>
</dbReference>
<keyword evidence="4" id="KW-1185">Reference proteome</keyword>
<sequence>MIGSYDLTTALLVLALLTLGIAVVTTLLDRRVGRDTVLLGGGVRSNKELTQLALHDTLTKLPNRLLLEDRIEQSIGKNKRQSGMFTLMFLDLDGFKSINDSFGHPVGDELLNQVGRRLTERLRASDTVARVGGDEFVVLAQVDGLEDAASIAELIIRLIRDPFHVGDHELRLSTSLGVAIYPCDGSDQQTLLTNADAAMYHAKFHGKNAFSFFDSSMNAEAVDQLDLLQDLRRALQKEEFELYYQPKFSASGGHVVGAEALVRWHHPTQGLLAPSAFIGLAEQSGLIVEIDKWVLQQACRQMGIWRSEGHTQWCVAVNVSAMQLSHVGFVDSVKSALETNALPAGTLIIEITETVVMGELGASMQVLHALADLGVDVSLDAFGSGHSSLLHLKDLPVKELKTARGFVNGVQHGPRDRAVISAVVQFGQALGLRIVAEGIETAEQRSYLAAMNCDVLQGYLLGHPLPAKDFVGKLACCKTA</sequence>
<dbReference type="Pfam" id="PF00990">
    <property type="entry name" value="GGDEF"/>
    <property type="match status" value="1"/>
</dbReference>
<evidence type="ECO:0000259" key="2">
    <source>
        <dbReference type="PROSITE" id="PS50887"/>
    </source>
</evidence>
<comment type="caution">
    <text evidence="3">The sequence shown here is derived from an EMBL/GenBank/DDBJ whole genome shotgun (WGS) entry which is preliminary data.</text>
</comment>
<dbReference type="EMBL" id="BMFF01000001">
    <property type="protein sequence ID" value="GGC89072.1"/>
    <property type="molecule type" value="Genomic_DNA"/>
</dbReference>
<dbReference type="InterPro" id="IPR000160">
    <property type="entry name" value="GGDEF_dom"/>
</dbReference>
<dbReference type="SUPFAM" id="SSF55073">
    <property type="entry name" value="Nucleotide cyclase"/>
    <property type="match status" value="1"/>
</dbReference>
<dbReference type="InterPro" id="IPR001633">
    <property type="entry name" value="EAL_dom"/>
</dbReference>
<dbReference type="Gene3D" id="3.20.20.450">
    <property type="entry name" value="EAL domain"/>
    <property type="match status" value="1"/>
</dbReference>
<evidence type="ECO:0000313" key="3">
    <source>
        <dbReference type="EMBL" id="GGC89072.1"/>
    </source>
</evidence>
<accession>A0ABQ1P1Z2</accession>
<dbReference type="InterPro" id="IPR029787">
    <property type="entry name" value="Nucleotide_cyclase"/>
</dbReference>
<evidence type="ECO:0008006" key="5">
    <source>
        <dbReference type="Google" id="ProtNLM"/>
    </source>
</evidence>
<dbReference type="InterPro" id="IPR052155">
    <property type="entry name" value="Biofilm_reg_signaling"/>
</dbReference>
<organism evidence="3 4">
    <name type="scientific">Halopseudomonas salina</name>
    <dbReference type="NCBI Taxonomy" id="1323744"/>
    <lineage>
        <taxon>Bacteria</taxon>
        <taxon>Pseudomonadati</taxon>
        <taxon>Pseudomonadota</taxon>
        <taxon>Gammaproteobacteria</taxon>
        <taxon>Pseudomonadales</taxon>
        <taxon>Pseudomonadaceae</taxon>
        <taxon>Halopseudomonas</taxon>
    </lineage>
</organism>
<dbReference type="CDD" id="cd01948">
    <property type="entry name" value="EAL"/>
    <property type="match status" value="1"/>
</dbReference>
<dbReference type="CDD" id="cd01949">
    <property type="entry name" value="GGDEF"/>
    <property type="match status" value="1"/>
</dbReference>
<feature type="domain" description="GGDEF" evidence="2">
    <location>
        <begin position="83"/>
        <end position="215"/>
    </location>
</feature>
<dbReference type="PANTHER" id="PTHR44757:SF2">
    <property type="entry name" value="BIOFILM ARCHITECTURE MAINTENANCE PROTEIN MBAA"/>
    <property type="match status" value="1"/>
</dbReference>
<dbReference type="Proteomes" id="UP000638188">
    <property type="component" value="Unassembled WGS sequence"/>
</dbReference>
<dbReference type="InterPro" id="IPR035919">
    <property type="entry name" value="EAL_sf"/>
</dbReference>
<gene>
    <name evidence="3" type="ORF">GCM10007418_05970</name>
</gene>
<dbReference type="Gene3D" id="3.30.70.270">
    <property type="match status" value="1"/>
</dbReference>
<protein>
    <recommendedName>
        <fullName evidence="5">Diguanylate cyclase (GGDEF) domain-containing protein</fullName>
    </recommendedName>
</protein>
<evidence type="ECO:0000313" key="4">
    <source>
        <dbReference type="Proteomes" id="UP000638188"/>
    </source>
</evidence>
<feature type="domain" description="EAL" evidence="1">
    <location>
        <begin position="224"/>
        <end position="478"/>
    </location>
</feature>
<proteinExistence type="predicted"/>
<dbReference type="Pfam" id="PF00563">
    <property type="entry name" value="EAL"/>
    <property type="match status" value="1"/>
</dbReference>
<dbReference type="SMART" id="SM00052">
    <property type="entry name" value="EAL"/>
    <property type="match status" value="1"/>
</dbReference>
<dbReference type="SMART" id="SM00267">
    <property type="entry name" value="GGDEF"/>
    <property type="match status" value="1"/>
</dbReference>
<dbReference type="PANTHER" id="PTHR44757">
    <property type="entry name" value="DIGUANYLATE CYCLASE DGCP"/>
    <property type="match status" value="1"/>
</dbReference>
<dbReference type="PROSITE" id="PS50887">
    <property type="entry name" value="GGDEF"/>
    <property type="match status" value="1"/>
</dbReference>